<evidence type="ECO:0000313" key="10">
    <source>
        <dbReference type="RefSeq" id="XP_022101785.1"/>
    </source>
</evidence>
<dbReference type="Proteomes" id="UP000694845">
    <property type="component" value="Unplaced"/>
</dbReference>
<organism evidence="9 10">
    <name type="scientific">Acanthaster planci</name>
    <name type="common">Crown-of-thorns starfish</name>
    <dbReference type="NCBI Taxonomy" id="133434"/>
    <lineage>
        <taxon>Eukaryota</taxon>
        <taxon>Metazoa</taxon>
        <taxon>Echinodermata</taxon>
        <taxon>Eleutherozoa</taxon>
        <taxon>Asterozoa</taxon>
        <taxon>Asteroidea</taxon>
        <taxon>Valvatacea</taxon>
        <taxon>Valvatida</taxon>
        <taxon>Acanthasteridae</taxon>
        <taxon>Acanthaster</taxon>
    </lineage>
</organism>
<dbReference type="GO" id="GO:0005112">
    <property type="term" value="F:Notch binding"/>
    <property type="evidence" value="ECO:0007669"/>
    <property type="project" value="TreeGrafter"/>
</dbReference>
<dbReference type="FunFam" id="2.10.25.10:FF:000012">
    <property type="entry name" value="Delta-like protein"/>
    <property type="match status" value="1"/>
</dbReference>
<dbReference type="PANTHER" id="PTHR12916:SF4">
    <property type="entry name" value="UNINFLATABLE, ISOFORM C"/>
    <property type="match status" value="1"/>
</dbReference>
<proteinExistence type="predicted"/>
<protein>
    <submittedName>
        <fullName evidence="10">Delta-like protein B</fullName>
    </submittedName>
</protein>
<feature type="chain" id="PRO_5034412432" evidence="7">
    <location>
        <begin position="19"/>
        <end position="141"/>
    </location>
</feature>
<accession>A0A8B7ZAE0</accession>
<evidence type="ECO:0000256" key="5">
    <source>
        <dbReference type="ARBA" id="ARBA00023180"/>
    </source>
</evidence>
<keyword evidence="5" id="KW-0325">Glycoprotein</keyword>
<dbReference type="KEGG" id="aplc:110985226"/>
<sequence>MQPYVVLFALCLIGLVNANAVITCDNHPCKNGGTCIQEIFDEGYRCKCPMEYYGTNCEKRNDKCDTNPCLNGGSCQVSGPSQSCVCPPDASGKMCQYRPCDTKPCGMGECFIVYENIYFCLCPDGHVYKDCNGHDVRKPSP</sequence>
<dbReference type="GO" id="GO:0007219">
    <property type="term" value="P:Notch signaling pathway"/>
    <property type="evidence" value="ECO:0007669"/>
    <property type="project" value="TreeGrafter"/>
</dbReference>
<keyword evidence="4 6" id="KW-1015">Disulfide bond</keyword>
<dbReference type="PROSITE" id="PS50026">
    <property type="entry name" value="EGF_3"/>
    <property type="match status" value="2"/>
</dbReference>
<dbReference type="GeneID" id="110985226"/>
<feature type="signal peptide" evidence="7">
    <location>
        <begin position="1"/>
        <end position="18"/>
    </location>
</feature>
<dbReference type="Pfam" id="PF00008">
    <property type="entry name" value="EGF"/>
    <property type="match status" value="1"/>
</dbReference>
<evidence type="ECO:0000313" key="9">
    <source>
        <dbReference type="Proteomes" id="UP000694845"/>
    </source>
</evidence>
<dbReference type="OMA" id="ICETQIN"/>
<name>A0A8B7ZAE0_ACAPL</name>
<dbReference type="PANTHER" id="PTHR12916">
    <property type="entry name" value="CYTOCHROME C OXIDASE POLYPEPTIDE VIC-2"/>
    <property type="match status" value="1"/>
</dbReference>
<keyword evidence="2 7" id="KW-0732">Signal</keyword>
<dbReference type="SUPFAM" id="SSF57196">
    <property type="entry name" value="EGF/Laminin"/>
    <property type="match status" value="2"/>
</dbReference>
<evidence type="ECO:0000256" key="4">
    <source>
        <dbReference type="ARBA" id="ARBA00023157"/>
    </source>
</evidence>
<gene>
    <name evidence="10" type="primary">LOC110985226</name>
</gene>
<feature type="domain" description="EGF-like" evidence="8">
    <location>
        <begin position="60"/>
        <end position="96"/>
    </location>
</feature>
<feature type="disulfide bond" evidence="6">
    <location>
        <begin position="86"/>
        <end position="95"/>
    </location>
</feature>
<evidence type="ECO:0000256" key="6">
    <source>
        <dbReference type="PROSITE-ProRule" id="PRU00076"/>
    </source>
</evidence>
<reference evidence="10" key="1">
    <citation type="submission" date="2025-08" db="UniProtKB">
        <authorList>
            <consortium name="RefSeq"/>
        </authorList>
    </citation>
    <scope>IDENTIFICATION</scope>
</reference>
<keyword evidence="9" id="KW-1185">Reference proteome</keyword>
<keyword evidence="1 6" id="KW-0245">EGF-like domain</keyword>
<dbReference type="Gene3D" id="2.10.25.10">
    <property type="entry name" value="Laminin"/>
    <property type="match status" value="2"/>
</dbReference>
<keyword evidence="3" id="KW-0677">Repeat</keyword>
<evidence type="ECO:0000256" key="3">
    <source>
        <dbReference type="ARBA" id="ARBA00022737"/>
    </source>
</evidence>
<feature type="disulfide bond" evidence="6">
    <location>
        <begin position="29"/>
        <end position="46"/>
    </location>
</feature>
<feature type="disulfide bond" evidence="6">
    <location>
        <begin position="48"/>
        <end position="57"/>
    </location>
</feature>
<dbReference type="OrthoDB" id="283575at2759"/>
<dbReference type="PRINTS" id="PR00010">
    <property type="entry name" value="EGFBLOOD"/>
</dbReference>
<feature type="domain" description="EGF-like" evidence="8">
    <location>
        <begin position="20"/>
        <end position="58"/>
    </location>
</feature>
<evidence type="ECO:0000256" key="7">
    <source>
        <dbReference type="SAM" id="SignalP"/>
    </source>
</evidence>
<dbReference type="AlphaFoldDB" id="A0A8B7ZAE0"/>
<comment type="caution">
    <text evidence="6">Lacks conserved residue(s) required for the propagation of feature annotation.</text>
</comment>
<dbReference type="SMART" id="SM00181">
    <property type="entry name" value="EGF"/>
    <property type="match status" value="3"/>
</dbReference>
<evidence type="ECO:0000256" key="1">
    <source>
        <dbReference type="ARBA" id="ARBA00022536"/>
    </source>
</evidence>
<dbReference type="RefSeq" id="XP_022101785.1">
    <property type="nucleotide sequence ID" value="XM_022246093.1"/>
</dbReference>
<dbReference type="InterPro" id="IPR000742">
    <property type="entry name" value="EGF"/>
</dbReference>
<dbReference type="CDD" id="cd00054">
    <property type="entry name" value="EGF_CA"/>
    <property type="match status" value="1"/>
</dbReference>
<dbReference type="PROSITE" id="PS00022">
    <property type="entry name" value="EGF_1"/>
    <property type="match status" value="2"/>
</dbReference>
<evidence type="ECO:0000256" key="2">
    <source>
        <dbReference type="ARBA" id="ARBA00022729"/>
    </source>
</evidence>
<evidence type="ECO:0000259" key="8">
    <source>
        <dbReference type="PROSITE" id="PS50026"/>
    </source>
</evidence>